<gene>
    <name evidence="2" type="ORF">JIV24_03685</name>
</gene>
<evidence type="ECO:0000256" key="1">
    <source>
        <dbReference type="SAM" id="Phobius"/>
    </source>
</evidence>
<keyword evidence="3" id="KW-1185">Reference proteome</keyword>
<keyword evidence="1" id="KW-0472">Membrane</keyword>
<dbReference type="EMBL" id="JAENRR010000006">
    <property type="protein sequence ID" value="MBK3516429.1"/>
    <property type="molecule type" value="Genomic_DNA"/>
</dbReference>
<comment type="caution">
    <text evidence="2">The sequence shown here is derived from an EMBL/GenBank/DDBJ whole genome shotgun (WGS) entry which is preliminary data.</text>
</comment>
<reference evidence="2 3" key="1">
    <citation type="submission" date="2021-01" db="EMBL/GenBank/DDBJ databases">
        <title>Carboxyliciviraga sp.nov., isolated from coastal sediments.</title>
        <authorList>
            <person name="Lu D."/>
            <person name="Zhang T."/>
        </authorList>
    </citation>
    <scope>NUCLEOTIDE SEQUENCE [LARGE SCALE GENOMIC DNA]</scope>
    <source>
        <strain evidence="2 3">N1Y132</strain>
    </source>
</reference>
<protein>
    <submittedName>
        <fullName evidence="2">DUF4381 domain-containing protein</fullName>
    </submittedName>
</protein>
<dbReference type="InterPro" id="IPR025489">
    <property type="entry name" value="DUF4381"/>
</dbReference>
<keyword evidence="1" id="KW-1133">Transmembrane helix</keyword>
<keyword evidence="1" id="KW-0812">Transmembrane</keyword>
<accession>A0ABS1HFI0</accession>
<feature type="transmembrane region" description="Helical" evidence="1">
    <location>
        <begin position="20"/>
        <end position="43"/>
    </location>
</feature>
<sequence>MDDTLNTLIEPENIPFSFDTIGWIVSLYLIFALIISFLIYKLVQYHRNKYRRIAINRLLDIKNSTTLSMAQKANLTNNTLKQVCLHKFPRKEIASLDDIEWFGFLNFHMRKPCFDMLTFESFQKGLYKNSQLKPEIINCFIAQSITWIDKHVV</sequence>
<organism evidence="2 3">
    <name type="scientific">Carboxylicivirga marina</name>
    <dbReference type="NCBI Taxonomy" id="2800988"/>
    <lineage>
        <taxon>Bacteria</taxon>
        <taxon>Pseudomonadati</taxon>
        <taxon>Bacteroidota</taxon>
        <taxon>Bacteroidia</taxon>
        <taxon>Marinilabiliales</taxon>
        <taxon>Marinilabiliaceae</taxon>
        <taxon>Carboxylicivirga</taxon>
    </lineage>
</organism>
<dbReference type="RefSeq" id="WP_200463660.1">
    <property type="nucleotide sequence ID" value="NZ_JAENRR010000006.1"/>
</dbReference>
<proteinExistence type="predicted"/>
<name>A0ABS1HFI0_9BACT</name>
<dbReference type="Proteomes" id="UP000605676">
    <property type="component" value="Unassembled WGS sequence"/>
</dbReference>
<evidence type="ECO:0000313" key="3">
    <source>
        <dbReference type="Proteomes" id="UP000605676"/>
    </source>
</evidence>
<dbReference type="Pfam" id="PF14316">
    <property type="entry name" value="DUF4381"/>
    <property type="match status" value="1"/>
</dbReference>
<evidence type="ECO:0000313" key="2">
    <source>
        <dbReference type="EMBL" id="MBK3516429.1"/>
    </source>
</evidence>